<dbReference type="PANTHER" id="PTHR43744">
    <property type="entry name" value="ABC TRANSPORTER PERMEASE PROTEIN MG189-RELATED-RELATED"/>
    <property type="match status" value="1"/>
</dbReference>
<feature type="transmembrane region" description="Helical" evidence="7">
    <location>
        <begin position="20"/>
        <end position="45"/>
    </location>
</feature>
<feature type="transmembrane region" description="Helical" evidence="7">
    <location>
        <begin position="148"/>
        <end position="168"/>
    </location>
</feature>
<dbReference type="Proteomes" id="UP000187439">
    <property type="component" value="Unassembled WGS sequence"/>
</dbReference>
<dbReference type="GO" id="GO:0055085">
    <property type="term" value="P:transmembrane transport"/>
    <property type="evidence" value="ECO:0007669"/>
    <property type="project" value="InterPro"/>
</dbReference>
<keyword evidence="4 7" id="KW-0812">Transmembrane</keyword>
<keyword evidence="5 7" id="KW-1133">Transmembrane helix</keyword>
<keyword evidence="2 7" id="KW-0813">Transport</keyword>
<evidence type="ECO:0000259" key="8">
    <source>
        <dbReference type="PROSITE" id="PS50928"/>
    </source>
</evidence>
<feature type="transmembrane region" description="Helical" evidence="7">
    <location>
        <begin position="270"/>
        <end position="287"/>
    </location>
</feature>
<reference evidence="9 10" key="1">
    <citation type="submission" date="2016-10" db="EMBL/GenBank/DDBJ databases">
        <title>Paenibacillus species isolates.</title>
        <authorList>
            <person name="Beno S.M."/>
        </authorList>
    </citation>
    <scope>NUCLEOTIDE SEQUENCE [LARGE SCALE GENOMIC DNA]</scope>
    <source>
        <strain evidence="9 10">FSL H7-0710</strain>
    </source>
</reference>
<evidence type="ECO:0000256" key="6">
    <source>
        <dbReference type="ARBA" id="ARBA00023136"/>
    </source>
</evidence>
<feature type="transmembrane region" description="Helical" evidence="7">
    <location>
        <begin position="85"/>
        <end position="104"/>
    </location>
</feature>
<keyword evidence="6 7" id="KW-0472">Membrane</keyword>
<dbReference type="Gene3D" id="1.10.3720.10">
    <property type="entry name" value="MetI-like"/>
    <property type="match status" value="1"/>
</dbReference>
<comment type="subcellular location">
    <subcellularLocation>
        <location evidence="1 7">Cell membrane</location>
        <topology evidence="1 7">Multi-pass membrane protein</topology>
    </subcellularLocation>
</comment>
<keyword evidence="3" id="KW-1003">Cell membrane</keyword>
<organism evidence="9 10">
    <name type="scientific">Paenibacillus odorifer</name>
    <dbReference type="NCBI Taxonomy" id="189426"/>
    <lineage>
        <taxon>Bacteria</taxon>
        <taxon>Bacillati</taxon>
        <taxon>Bacillota</taxon>
        <taxon>Bacilli</taxon>
        <taxon>Bacillales</taxon>
        <taxon>Paenibacillaceae</taxon>
        <taxon>Paenibacillus</taxon>
    </lineage>
</organism>
<dbReference type="EMBL" id="MPTC01000052">
    <property type="protein sequence ID" value="OMD34686.1"/>
    <property type="molecule type" value="Genomic_DNA"/>
</dbReference>
<dbReference type="Pfam" id="PF00528">
    <property type="entry name" value="BPD_transp_1"/>
    <property type="match status" value="1"/>
</dbReference>
<comment type="caution">
    <text evidence="9">The sequence shown here is derived from an EMBL/GenBank/DDBJ whole genome shotgun (WGS) entry which is preliminary data.</text>
</comment>
<evidence type="ECO:0000256" key="2">
    <source>
        <dbReference type="ARBA" id="ARBA00022448"/>
    </source>
</evidence>
<evidence type="ECO:0000256" key="5">
    <source>
        <dbReference type="ARBA" id="ARBA00022989"/>
    </source>
</evidence>
<accession>A0A1R0XI02</accession>
<evidence type="ECO:0000256" key="3">
    <source>
        <dbReference type="ARBA" id="ARBA00022475"/>
    </source>
</evidence>
<dbReference type="CDD" id="cd06261">
    <property type="entry name" value="TM_PBP2"/>
    <property type="match status" value="1"/>
</dbReference>
<feature type="transmembrane region" description="Helical" evidence="7">
    <location>
        <begin position="188"/>
        <end position="212"/>
    </location>
</feature>
<dbReference type="PANTHER" id="PTHR43744:SF9">
    <property type="entry name" value="POLYGALACTURONAN_RHAMNOGALACTURONAN TRANSPORT SYSTEM PERMEASE PROTEIN YTCP"/>
    <property type="match status" value="1"/>
</dbReference>
<gene>
    <name evidence="9" type="ORF">BSK52_28795</name>
</gene>
<sequence length="302" mass="34215">MLMQATTIHKRSTGEILFDISIIILCVLIFLIVAYPLYFVIIASVSDQTLVSTGKVTLFPRGVSFFGYEQIFQDMRIWIGYKNTVIYTVLGTMFNLLLTIPAAYTLSRQEFRARRFLMFFFVFTLFFNGGLIPTYILMKDLSLTNSMWVFILPFAVNVFNLIIARTFFEASLPKEIYESAALDGCTHFKFFFYIAVPLSKSVISVIALYYLVAHWNDFFTGLIYIHSNDLQPLQIILRDILLSNQVFSQGGGSGGSAGGYAQQFADQVKYGVIIVSTLPILIVYPFIQKYFEKGVMIGSVKG</sequence>
<evidence type="ECO:0000313" key="10">
    <source>
        <dbReference type="Proteomes" id="UP000187439"/>
    </source>
</evidence>
<evidence type="ECO:0000313" key="9">
    <source>
        <dbReference type="EMBL" id="OMD34686.1"/>
    </source>
</evidence>
<comment type="similarity">
    <text evidence="7">Belongs to the binding-protein-dependent transport system permease family.</text>
</comment>
<proteinExistence type="inferred from homology"/>
<dbReference type="GO" id="GO:0005886">
    <property type="term" value="C:plasma membrane"/>
    <property type="evidence" value="ECO:0007669"/>
    <property type="project" value="UniProtKB-SubCell"/>
</dbReference>
<feature type="transmembrane region" description="Helical" evidence="7">
    <location>
        <begin position="116"/>
        <end position="136"/>
    </location>
</feature>
<dbReference type="SUPFAM" id="SSF161098">
    <property type="entry name" value="MetI-like"/>
    <property type="match status" value="1"/>
</dbReference>
<name>A0A1R0XI02_9BACL</name>
<dbReference type="AlphaFoldDB" id="A0A1R0XI02"/>
<dbReference type="InterPro" id="IPR035906">
    <property type="entry name" value="MetI-like_sf"/>
</dbReference>
<dbReference type="PROSITE" id="PS50928">
    <property type="entry name" value="ABC_TM1"/>
    <property type="match status" value="1"/>
</dbReference>
<evidence type="ECO:0000256" key="1">
    <source>
        <dbReference type="ARBA" id="ARBA00004651"/>
    </source>
</evidence>
<protein>
    <submittedName>
        <fullName evidence="9">Sugar ABC transporter permease</fullName>
    </submittedName>
</protein>
<evidence type="ECO:0000256" key="4">
    <source>
        <dbReference type="ARBA" id="ARBA00022692"/>
    </source>
</evidence>
<evidence type="ECO:0000256" key="7">
    <source>
        <dbReference type="RuleBase" id="RU363032"/>
    </source>
</evidence>
<feature type="domain" description="ABC transmembrane type-1" evidence="8">
    <location>
        <begin position="81"/>
        <end position="291"/>
    </location>
</feature>
<dbReference type="InterPro" id="IPR000515">
    <property type="entry name" value="MetI-like"/>
</dbReference>